<dbReference type="InterPro" id="IPR049244">
    <property type="entry name" value="DUF6879"/>
</dbReference>
<protein>
    <recommendedName>
        <fullName evidence="1">DUF6879 domain-containing protein</fullName>
    </recommendedName>
</protein>
<dbReference type="Pfam" id="PF21806">
    <property type="entry name" value="DUF6879"/>
    <property type="match status" value="1"/>
</dbReference>
<dbReference type="RefSeq" id="WP_230862722.1">
    <property type="nucleotide sequence ID" value="NZ_CABVGP010000002.1"/>
</dbReference>
<reference evidence="2 3" key="1">
    <citation type="submission" date="2019-09" db="EMBL/GenBank/DDBJ databases">
        <authorList>
            <person name="Leyn A S."/>
        </authorList>
    </citation>
    <scope>NUCLEOTIDE SEQUENCE [LARGE SCALE GENOMIC DNA]</scope>
    <source>
        <strain evidence="2">AA231_1</strain>
    </source>
</reference>
<dbReference type="Proteomes" id="UP000399805">
    <property type="component" value="Unassembled WGS sequence"/>
</dbReference>
<organism evidence="2 3">
    <name type="scientific">Amycolatopsis camponoti</name>
    <dbReference type="NCBI Taxonomy" id="2606593"/>
    <lineage>
        <taxon>Bacteria</taxon>
        <taxon>Bacillati</taxon>
        <taxon>Actinomycetota</taxon>
        <taxon>Actinomycetes</taxon>
        <taxon>Pseudonocardiales</taxon>
        <taxon>Pseudonocardiaceae</taxon>
        <taxon>Amycolatopsis</taxon>
    </lineage>
</organism>
<evidence type="ECO:0000313" key="3">
    <source>
        <dbReference type="Proteomes" id="UP000399805"/>
    </source>
</evidence>
<name>A0A6I8LTR7_9PSEU</name>
<keyword evidence="3" id="KW-1185">Reference proteome</keyword>
<sequence>MHRPLVTLSGDRLTPDEYFADYDRNFWHTDNTGCWKLERQQHFVENGNASWDAFDAGDWPKALRLMEERRHALADYEKRIAGHGFEVRRIRIVEEPISPYLIWELNSLYVRHQVGGKIRVVDGGAVADLERDEVLPELFILGKKVIYQVLYTESGELEGAIRSDAPDLIHRWRATAGRLYDEGEDLGGYFARKVAGRQPHSAW</sequence>
<dbReference type="AlphaFoldDB" id="A0A6I8LTR7"/>
<dbReference type="EMBL" id="CABVGP010000002">
    <property type="protein sequence ID" value="VVJ20520.1"/>
    <property type="molecule type" value="Genomic_DNA"/>
</dbReference>
<feature type="domain" description="DUF6879" evidence="1">
    <location>
        <begin position="25"/>
        <end position="190"/>
    </location>
</feature>
<evidence type="ECO:0000313" key="2">
    <source>
        <dbReference type="EMBL" id="VVJ20520.1"/>
    </source>
</evidence>
<evidence type="ECO:0000259" key="1">
    <source>
        <dbReference type="Pfam" id="PF21806"/>
    </source>
</evidence>
<accession>A0A6I8LTR7</accession>
<proteinExistence type="predicted"/>
<gene>
    <name evidence="2" type="ORF">AA23TX_05541</name>
</gene>